<keyword evidence="6" id="KW-1185">Reference proteome</keyword>
<dbReference type="InterPro" id="IPR023393">
    <property type="entry name" value="START-like_dom_sf"/>
</dbReference>
<dbReference type="EMBL" id="JABRWJ010000001">
    <property type="protein sequence ID" value="NRF65611.1"/>
    <property type="molecule type" value="Genomic_DNA"/>
</dbReference>
<dbReference type="PANTHER" id="PTHR33824:SF7">
    <property type="entry name" value="POLYKETIDE CYCLASE_DEHYDRASE AND LIPID TRANSPORT SUPERFAMILY PROTEIN"/>
    <property type="match status" value="1"/>
</dbReference>
<sequence>MTHRFDRPGALLMIAGAGAALMLLALVGRGRGARRRAANDGDIDIEASLLIDATPERVFEIWSNCENYPRFLSHVKEARPLGDGRSHWIAEGPAGLRLEWMSELTDRVPSRLLCWRSTADAAIEQIACVRLEPAGEGTRVSVRFVYRVPQGALSHAVATLLGRDPQQEIDDDLKRMKQFAESGVAPTEAARQAEAQRRQGEAAAGE</sequence>
<dbReference type="InterPro" id="IPR005031">
    <property type="entry name" value="COQ10_START"/>
</dbReference>
<keyword evidence="3" id="KW-1133">Transmembrane helix</keyword>
<evidence type="ECO:0000313" key="5">
    <source>
        <dbReference type="EMBL" id="NRF65611.1"/>
    </source>
</evidence>
<feature type="region of interest" description="Disordered" evidence="2">
    <location>
        <begin position="180"/>
        <end position="206"/>
    </location>
</feature>
<comment type="caution">
    <text evidence="5">The sequence shown here is derived from an EMBL/GenBank/DDBJ whole genome shotgun (WGS) entry which is preliminary data.</text>
</comment>
<accession>A0ABX2EAN1</accession>
<dbReference type="InterPro" id="IPR047137">
    <property type="entry name" value="ORF3"/>
</dbReference>
<dbReference type="RefSeq" id="WP_173119812.1">
    <property type="nucleotide sequence ID" value="NZ_JABRWJ010000001.1"/>
</dbReference>
<feature type="domain" description="Coenzyme Q-binding protein COQ10 START" evidence="4">
    <location>
        <begin position="51"/>
        <end position="173"/>
    </location>
</feature>
<evidence type="ECO:0000259" key="4">
    <source>
        <dbReference type="Pfam" id="PF03364"/>
    </source>
</evidence>
<reference evidence="5 6" key="1">
    <citation type="submission" date="2020-05" db="EMBL/GenBank/DDBJ databases">
        <title>Aquincola sp. isolate from soil.</title>
        <authorList>
            <person name="Han J."/>
            <person name="Kim D.-U."/>
        </authorList>
    </citation>
    <scope>NUCLEOTIDE SEQUENCE [LARGE SCALE GENOMIC DNA]</scope>
    <source>
        <strain evidence="5 6">S2</strain>
    </source>
</reference>
<evidence type="ECO:0000313" key="6">
    <source>
        <dbReference type="Proteomes" id="UP000737171"/>
    </source>
</evidence>
<dbReference type="SUPFAM" id="SSF55961">
    <property type="entry name" value="Bet v1-like"/>
    <property type="match status" value="1"/>
</dbReference>
<name>A0ABX2EAN1_9BURK</name>
<protein>
    <submittedName>
        <fullName evidence="5">SRPBCC family protein</fullName>
    </submittedName>
</protein>
<dbReference type="PANTHER" id="PTHR33824">
    <property type="entry name" value="POLYKETIDE CYCLASE/DEHYDRASE AND LIPID TRANSPORT SUPERFAMILY PROTEIN"/>
    <property type="match status" value="1"/>
</dbReference>
<evidence type="ECO:0000256" key="3">
    <source>
        <dbReference type="SAM" id="Phobius"/>
    </source>
</evidence>
<comment type="similarity">
    <text evidence="1">Belongs to the ribosome association toxin RatA family.</text>
</comment>
<evidence type="ECO:0000256" key="2">
    <source>
        <dbReference type="SAM" id="MobiDB-lite"/>
    </source>
</evidence>
<proteinExistence type="inferred from homology"/>
<evidence type="ECO:0000256" key="1">
    <source>
        <dbReference type="ARBA" id="ARBA00008918"/>
    </source>
</evidence>
<organism evidence="5 6">
    <name type="scientific">Pseudaquabacterium terrae</name>
    <dbReference type="NCBI Taxonomy" id="2732868"/>
    <lineage>
        <taxon>Bacteria</taxon>
        <taxon>Pseudomonadati</taxon>
        <taxon>Pseudomonadota</taxon>
        <taxon>Betaproteobacteria</taxon>
        <taxon>Burkholderiales</taxon>
        <taxon>Sphaerotilaceae</taxon>
        <taxon>Pseudaquabacterium</taxon>
    </lineage>
</organism>
<dbReference type="Gene3D" id="3.30.530.20">
    <property type="match status" value="1"/>
</dbReference>
<dbReference type="CDD" id="cd07817">
    <property type="entry name" value="SRPBCC_8"/>
    <property type="match status" value="1"/>
</dbReference>
<gene>
    <name evidence="5" type="ORF">HLB44_01305</name>
</gene>
<dbReference type="Proteomes" id="UP000737171">
    <property type="component" value="Unassembled WGS sequence"/>
</dbReference>
<keyword evidence="3" id="KW-0472">Membrane</keyword>
<keyword evidence="3" id="KW-0812">Transmembrane</keyword>
<feature type="transmembrane region" description="Helical" evidence="3">
    <location>
        <begin position="12"/>
        <end position="28"/>
    </location>
</feature>
<dbReference type="Pfam" id="PF03364">
    <property type="entry name" value="Polyketide_cyc"/>
    <property type="match status" value="1"/>
</dbReference>